<evidence type="ECO:0000256" key="5">
    <source>
        <dbReference type="ARBA" id="ARBA00022989"/>
    </source>
</evidence>
<comment type="similarity">
    <text evidence="2">Belongs to the SLC13A/DASS transporter (TC 2.A.47) family. NADC subfamily.</text>
</comment>
<keyword evidence="4 8" id="KW-0812">Transmembrane</keyword>
<feature type="transmembrane region" description="Helical" evidence="8">
    <location>
        <begin position="523"/>
        <end position="543"/>
    </location>
</feature>
<feature type="region of interest" description="Disordered" evidence="7">
    <location>
        <begin position="346"/>
        <end position="367"/>
    </location>
</feature>
<accession>A0A6N6NLU9</accession>
<keyword evidence="11" id="KW-1185">Reference proteome</keyword>
<feature type="transmembrane region" description="Helical" evidence="8">
    <location>
        <begin position="199"/>
        <end position="226"/>
    </location>
</feature>
<dbReference type="EMBL" id="WAJR01000009">
    <property type="protein sequence ID" value="KAB1640750.1"/>
    <property type="molecule type" value="Genomic_DNA"/>
</dbReference>
<evidence type="ECO:0000256" key="3">
    <source>
        <dbReference type="ARBA" id="ARBA00022448"/>
    </source>
</evidence>
<feature type="transmembrane region" description="Helical" evidence="8">
    <location>
        <begin position="497"/>
        <end position="517"/>
    </location>
</feature>
<dbReference type="Pfam" id="PF03600">
    <property type="entry name" value="CitMHS"/>
    <property type="match status" value="1"/>
</dbReference>
<feature type="transmembrane region" description="Helical" evidence="8">
    <location>
        <begin position="84"/>
        <end position="106"/>
    </location>
</feature>
<evidence type="ECO:0000256" key="6">
    <source>
        <dbReference type="ARBA" id="ARBA00023136"/>
    </source>
</evidence>
<evidence type="ECO:0000313" key="11">
    <source>
        <dbReference type="Proteomes" id="UP000468668"/>
    </source>
</evidence>
<dbReference type="GO" id="GO:0022857">
    <property type="term" value="F:transmembrane transporter activity"/>
    <property type="evidence" value="ECO:0007669"/>
    <property type="project" value="UniProtKB-ARBA"/>
</dbReference>
<organism evidence="10 11">
    <name type="scientific">Ellagibacter isourolithinifaciens</name>
    <dbReference type="NCBI Taxonomy" id="2137581"/>
    <lineage>
        <taxon>Bacteria</taxon>
        <taxon>Bacillati</taxon>
        <taxon>Actinomycetota</taxon>
        <taxon>Coriobacteriia</taxon>
        <taxon>Eggerthellales</taxon>
        <taxon>Eggerthellaceae</taxon>
        <taxon>Ellagibacter</taxon>
    </lineage>
</organism>
<gene>
    <name evidence="10" type="ORF">F8C90_05080</name>
</gene>
<keyword evidence="6 8" id="KW-0472">Membrane</keyword>
<evidence type="ECO:0000256" key="4">
    <source>
        <dbReference type="ARBA" id="ARBA00022692"/>
    </source>
</evidence>
<dbReference type="InterPro" id="IPR004680">
    <property type="entry name" value="Cit_transptr-like_dom"/>
</dbReference>
<feature type="transmembrane region" description="Helical" evidence="8">
    <location>
        <begin position="34"/>
        <end position="52"/>
    </location>
</feature>
<keyword evidence="3" id="KW-0813">Transport</keyword>
<reference evidence="10 11" key="1">
    <citation type="submission" date="2019-09" db="EMBL/GenBank/DDBJ databases">
        <title>Whole genome shotgun sequencing (WGS) of Ellagibacter isourolithinifaciens DSM 104140(T) and Adlercreutzia muris DSM 29508(T).</title>
        <authorList>
            <person name="Stoll D.A."/>
            <person name="Danylec N."/>
            <person name="Huch M."/>
        </authorList>
    </citation>
    <scope>NUCLEOTIDE SEQUENCE [LARGE SCALE GENOMIC DNA]</scope>
    <source>
        <strain evidence="10 11">DSM 104140</strain>
    </source>
</reference>
<feature type="transmembrane region" description="Helical" evidence="8">
    <location>
        <begin position="473"/>
        <end position="490"/>
    </location>
</feature>
<feature type="transmembrane region" description="Helical" evidence="8">
    <location>
        <begin position="433"/>
        <end position="453"/>
    </location>
</feature>
<evidence type="ECO:0000256" key="2">
    <source>
        <dbReference type="ARBA" id="ARBA00006772"/>
    </source>
</evidence>
<dbReference type="PANTHER" id="PTHR10283:SF82">
    <property type="entry name" value="SOLUTE CARRIER FAMILY 13 MEMBER 2"/>
    <property type="match status" value="1"/>
</dbReference>
<comment type="subcellular location">
    <subcellularLocation>
        <location evidence="1">Membrane</location>
        <topology evidence="1">Multi-pass membrane protein</topology>
    </subcellularLocation>
</comment>
<evidence type="ECO:0000313" key="10">
    <source>
        <dbReference type="EMBL" id="KAB1640750.1"/>
    </source>
</evidence>
<protein>
    <recommendedName>
        <fullName evidence="9">Citrate transporter-like domain-containing protein</fullName>
    </recommendedName>
</protein>
<feature type="transmembrane region" description="Helical" evidence="8">
    <location>
        <begin position="555"/>
        <end position="577"/>
    </location>
</feature>
<feature type="transmembrane region" description="Helical" evidence="8">
    <location>
        <begin position="58"/>
        <end position="77"/>
    </location>
</feature>
<dbReference type="GO" id="GO:0005886">
    <property type="term" value="C:plasma membrane"/>
    <property type="evidence" value="ECO:0007669"/>
    <property type="project" value="TreeGrafter"/>
</dbReference>
<dbReference type="PANTHER" id="PTHR10283">
    <property type="entry name" value="SOLUTE CARRIER FAMILY 13 MEMBER"/>
    <property type="match status" value="1"/>
</dbReference>
<evidence type="ECO:0000256" key="1">
    <source>
        <dbReference type="ARBA" id="ARBA00004141"/>
    </source>
</evidence>
<feature type="transmembrane region" description="Helical" evidence="8">
    <location>
        <begin position="112"/>
        <end position="133"/>
    </location>
</feature>
<feature type="domain" description="Citrate transporter-like" evidence="9">
    <location>
        <begin position="73"/>
        <end position="517"/>
    </location>
</feature>
<feature type="transmembrane region" description="Helical" evidence="8">
    <location>
        <begin position="402"/>
        <end position="421"/>
    </location>
</feature>
<comment type="caution">
    <text evidence="10">The sequence shown here is derived from an EMBL/GenBank/DDBJ whole genome shotgun (WGS) entry which is preliminary data.</text>
</comment>
<evidence type="ECO:0000256" key="7">
    <source>
        <dbReference type="SAM" id="MobiDB-lite"/>
    </source>
</evidence>
<feature type="transmembrane region" description="Helical" evidence="8">
    <location>
        <begin position="238"/>
        <end position="259"/>
    </location>
</feature>
<sequence length="583" mass="61529">MKRIASPFSFGSMIDRVNCEGRRVLVKEEAKRRIKLGCAAAAALVAALLIATCPIPGLSYQATAVLGILIMAIVWWITGVLPEFVTAVVMAVLFVVVAGISVGATFSTFASSTWWLLLSAFTLGVGMKTSGLMRRIALAIVRKFPRTFRCQVIAQLVTGTVLGPLIPSLAVKGAMLAPLAMSIGDELGYERQGKRATGLFAAMLVGIRTVAPTIVSASVTGYALMATLPADVQEQFNMASWFVAALPWLVVVLALNYFLIMGMYGRGEKAGSSSEIVGAPGNAQSLNQSSLRCGTRFVGAAECADSRQGEAPGTVGAPGNAQSLEQSSLRCGTRFVGAAECADSKQGEAENSAGEPSRGGTNLNDNQSIPDGLGPLSAVEKRMLAIILVTVVLWATEPFHHISAMAVGLAALVVMFVLKVIDVPAFKSGVNWTSLLFIGIALGLGSVFAEAGLNDWVMQTCGPAFQVLAGNPYLLVLGIGVITVVLRFLIVSEVAYLNLIMAFLVPMAASVGVNPWVLGFSAYALVIAWFAKYQSPIYLAAFYAVDGKMAKHSELAKYCGAYLATCLVGLAVSVPYWQWMGLL</sequence>
<dbReference type="AlphaFoldDB" id="A0A6N6NLU9"/>
<dbReference type="Proteomes" id="UP000468668">
    <property type="component" value="Unassembled WGS sequence"/>
</dbReference>
<name>A0A6N6NLU9_9ACTN</name>
<proteinExistence type="inferred from homology"/>
<keyword evidence="5 8" id="KW-1133">Transmembrane helix</keyword>
<evidence type="ECO:0000256" key="8">
    <source>
        <dbReference type="SAM" id="Phobius"/>
    </source>
</evidence>
<evidence type="ECO:0000259" key="9">
    <source>
        <dbReference type="Pfam" id="PF03600"/>
    </source>
</evidence>